<organism evidence="1 2">
    <name type="scientific">Papaver somniferum</name>
    <name type="common">Opium poppy</name>
    <dbReference type="NCBI Taxonomy" id="3469"/>
    <lineage>
        <taxon>Eukaryota</taxon>
        <taxon>Viridiplantae</taxon>
        <taxon>Streptophyta</taxon>
        <taxon>Embryophyta</taxon>
        <taxon>Tracheophyta</taxon>
        <taxon>Spermatophyta</taxon>
        <taxon>Magnoliopsida</taxon>
        <taxon>Ranunculales</taxon>
        <taxon>Papaveraceae</taxon>
        <taxon>Papaveroideae</taxon>
        <taxon>Papaver</taxon>
    </lineage>
</organism>
<dbReference type="AlphaFoldDB" id="A0A4Y7KWE3"/>
<evidence type="ECO:0000313" key="1">
    <source>
        <dbReference type="EMBL" id="RZC76690.1"/>
    </source>
</evidence>
<keyword evidence="2" id="KW-1185">Reference proteome</keyword>
<proteinExistence type="predicted"/>
<protein>
    <submittedName>
        <fullName evidence="1">Uncharacterized protein</fullName>
    </submittedName>
</protein>
<dbReference type="Gramene" id="RZC76690">
    <property type="protein sequence ID" value="RZC76690"/>
    <property type="gene ID" value="C5167_000839"/>
</dbReference>
<name>A0A4Y7KWE3_PAPSO</name>
<sequence>MGPNPGWKNLKEFDRLKTEFKSKGFTLSVPPGSEPTSVNGPEWFSIDEWDNQKITISLSQLSAGLPIRLYNSEIRLLPRNILAEG</sequence>
<evidence type="ECO:0000313" key="2">
    <source>
        <dbReference type="Proteomes" id="UP000316621"/>
    </source>
</evidence>
<gene>
    <name evidence="1" type="ORF">C5167_000839</name>
</gene>
<reference evidence="1 2" key="1">
    <citation type="journal article" date="2018" name="Science">
        <title>The opium poppy genome and morphinan production.</title>
        <authorList>
            <person name="Guo L."/>
            <person name="Winzer T."/>
            <person name="Yang X."/>
            <person name="Li Y."/>
            <person name="Ning Z."/>
            <person name="He Z."/>
            <person name="Teodor R."/>
            <person name="Lu Y."/>
            <person name="Bowser T.A."/>
            <person name="Graham I.A."/>
            <person name="Ye K."/>
        </authorList>
    </citation>
    <scope>NUCLEOTIDE SEQUENCE [LARGE SCALE GENOMIC DNA]</scope>
    <source>
        <strain evidence="2">cv. HN1</strain>
        <tissue evidence="1">Leaves</tissue>
    </source>
</reference>
<accession>A0A4Y7KWE3</accession>
<dbReference type="EMBL" id="CM010723">
    <property type="protein sequence ID" value="RZC76690.1"/>
    <property type="molecule type" value="Genomic_DNA"/>
</dbReference>
<dbReference type="Proteomes" id="UP000316621">
    <property type="component" value="Chromosome 9"/>
</dbReference>